<dbReference type="Proteomes" id="UP000241769">
    <property type="component" value="Unassembled WGS sequence"/>
</dbReference>
<reference evidence="1 2" key="1">
    <citation type="journal article" date="2018" name="Genome Biol. Evol.">
        <title>Multiple Roots of Fruiting Body Formation in Amoebozoa.</title>
        <authorList>
            <person name="Hillmann F."/>
            <person name="Forbes G."/>
            <person name="Novohradska S."/>
            <person name="Ferling I."/>
            <person name="Riege K."/>
            <person name="Groth M."/>
            <person name="Westermann M."/>
            <person name="Marz M."/>
            <person name="Spaller T."/>
            <person name="Winckler T."/>
            <person name="Schaap P."/>
            <person name="Glockner G."/>
        </authorList>
    </citation>
    <scope>NUCLEOTIDE SEQUENCE [LARGE SCALE GENOMIC DNA]</scope>
    <source>
        <strain evidence="1 2">Jena</strain>
    </source>
</reference>
<protein>
    <submittedName>
        <fullName evidence="1">Uncharacterized protein</fullName>
    </submittedName>
</protein>
<dbReference type="AlphaFoldDB" id="A0A2P6MWZ4"/>
<dbReference type="EMBL" id="MDYQ01000341">
    <property type="protein sequence ID" value="PRP76218.1"/>
    <property type="molecule type" value="Genomic_DNA"/>
</dbReference>
<comment type="caution">
    <text evidence="1">The sequence shown here is derived from an EMBL/GenBank/DDBJ whole genome shotgun (WGS) entry which is preliminary data.</text>
</comment>
<sequence>MPRAIPLVNPPDSQYAIVYDLYHPTGGMQNLVPAGHPHAGMSDTWYKTKLYEALIIAGYTFDQYSMWSKNTNLATAQIDASTLEDSPNCSWMPFVVKALRVVQICHNNSLITNKFLCQGVRAGWAVSGKFSFWNSHLRIAL</sequence>
<keyword evidence="2" id="KW-1185">Reference proteome</keyword>
<evidence type="ECO:0000313" key="2">
    <source>
        <dbReference type="Proteomes" id="UP000241769"/>
    </source>
</evidence>
<accession>A0A2P6MWZ4</accession>
<organism evidence="1 2">
    <name type="scientific">Planoprotostelium fungivorum</name>
    <dbReference type="NCBI Taxonomy" id="1890364"/>
    <lineage>
        <taxon>Eukaryota</taxon>
        <taxon>Amoebozoa</taxon>
        <taxon>Evosea</taxon>
        <taxon>Variosea</taxon>
        <taxon>Cavosteliida</taxon>
        <taxon>Cavosteliaceae</taxon>
        <taxon>Planoprotostelium</taxon>
    </lineage>
</organism>
<evidence type="ECO:0000313" key="1">
    <source>
        <dbReference type="EMBL" id="PRP76218.1"/>
    </source>
</evidence>
<gene>
    <name evidence="1" type="ORF">PROFUN_15212</name>
</gene>
<proteinExistence type="predicted"/>
<dbReference type="InParanoid" id="A0A2P6MWZ4"/>
<name>A0A2P6MWZ4_9EUKA</name>